<keyword evidence="2 4" id="KW-0689">Ribosomal protein</keyword>
<evidence type="ECO:0000313" key="6">
    <source>
        <dbReference type="EMBL" id="ASB39654.1"/>
    </source>
</evidence>
<dbReference type="EMBL" id="CP065321">
    <property type="protein sequence ID" value="QQR28947.1"/>
    <property type="molecule type" value="Genomic_DNA"/>
</dbReference>
<dbReference type="Proteomes" id="UP000196710">
    <property type="component" value="Chromosome"/>
</dbReference>
<evidence type="ECO:0000256" key="3">
    <source>
        <dbReference type="ARBA" id="ARBA00023274"/>
    </source>
</evidence>
<dbReference type="InterPro" id="IPR036164">
    <property type="entry name" value="bL21-like_sf"/>
</dbReference>
<dbReference type="EMBL" id="CP021422">
    <property type="protein sequence ID" value="ASB39654.1"/>
    <property type="molecule type" value="Genomic_DNA"/>
</dbReference>
<gene>
    <name evidence="4 7" type="primary">rplU</name>
    <name evidence="6" type="ORF">ADH66_02640</name>
    <name evidence="7" type="ORF">I5Q82_12690</name>
</gene>
<dbReference type="HAMAP" id="MF_01363">
    <property type="entry name" value="Ribosomal_bL21"/>
    <property type="match status" value="1"/>
</dbReference>
<comment type="function">
    <text evidence="4 5">This protein binds to 23S rRNA in the presence of protein L20.</text>
</comment>
<accession>A0A1Z2XMI3</accession>
<dbReference type="RefSeq" id="WP_066536014.1">
    <property type="nucleotide sequence ID" value="NZ_CAPVCI010000017.1"/>
</dbReference>
<keyword evidence="3 4" id="KW-0687">Ribonucleoprotein</keyword>
<evidence type="ECO:0000313" key="8">
    <source>
        <dbReference type="Proteomes" id="UP000196710"/>
    </source>
</evidence>
<dbReference type="InterPro" id="IPR001787">
    <property type="entry name" value="Ribosomal_bL21"/>
</dbReference>
<evidence type="ECO:0000256" key="2">
    <source>
        <dbReference type="ARBA" id="ARBA00022980"/>
    </source>
</evidence>
<keyword evidence="8" id="KW-1185">Reference proteome</keyword>
<keyword evidence="4 5" id="KW-0694">RNA-binding</keyword>
<dbReference type="PANTHER" id="PTHR21349:SF0">
    <property type="entry name" value="LARGE RIBOSOMAL SUBUNIT PROTEIN BL21M"/>
    <property type="match status" value="1"/>
</dbReference>
<dbReference type="GO" id="GO:0003735">
    <property type="term" value="F:structural constituent of ribosome"/>
    <property type="evidence" value="ECO:0007669"/>
    <property type="project" value="InterPro"/>
</dbReference>
<dbReference type="GO" id="GO:0005840">
    <property type="term" value="C:ribosome"/>
    <property type="evidence" value="ECO:0007669"/>
    <property type="project" value="UniProtKB-KW"/>
</dbReference>
<dbReference type="KEGG" id="amur:ADH66_02640"/>
<proteinExistence type="inferred from homology"/>
<comment type="subunit">
    <text evidence="4">Part of the 50S ribosomal subunit. Contacts protein L20.</text>
</comment>
<dbReference type="SUPFAM" id="SSF141091">
    <property type="entry name" value="L21p-like"/>
    <property type="match status" value="1"/>
</dbReference>
<dbReference type="InterPro" id="IPR028909">
    <property type="entry name" value="bL21-like"/>
</dbReference>
<dbReference type="AlphaFoldDB" id="A0A1Z2XMI3"/>
<comment type="similarity">
    <text evidence="1 4 5">Belongs to the bacterial ribosomal protein bL21 family.</text>
</comment>
<dbReference type="GO" id="GO:0019843">
    <property type="term" value="F:rRNA binding"/>
    <property type="evidence" value="ECO:0007669"/>
    <property type="project" value="UniProtKB-UniRule"/>
</dbReference>
<evidence type="ECO:0000256" key="5">
    <source>
        <dbReference type="RuleBase" id="RU000562"/>
    </source>
</evidence>
<dbReference type="GO" id="GO:0006412">
    <property type="term" value="P:translation"/>
    <property type="evidence" value="ECO:0007669"/>
    <property type="project" value="UniProtKB-UniRule"/>
</dbReference>
<evidence type="ECO:0000256" key="4">
    <source>
        <dbReference type="HAMAP-Rule" id="MF_01363"/>
    </source>
</evidence>
<name>A0A1Z2XMI3_9FIRM</name>
<reference evidence="6" key="1">
    <citation type="journal article" date="2017" name="Genome Announc.">
        <title>High-Quality Whole-Genome Sequences of the Oligo-Mouse-Microbiota Bacterial Community.</title>
        <authorList>
            <person name="Garzetti D."/>
            <person name="Brugiroux S."/>
            <person name="Bunk B."/>
            <person name="Pukall R."/>
            <person name="McCoy K.D."/>
            <person name="Macpherson A.J."/>
            <person name="Stecher B."/>
        </authorList>
    </citation>
    <scope>NUCLEOTIDE SEQUENCE</scope>
    <source>
        <strain evidence="6">KB18</strain>
    </source>
</reference>
<keyword evidence="4 5" id="KW-0699">rRNA-binding</keyword>
<dbReference type="Pfam" id="PF00829">
    <property type="entry name" value="Ribosomal_L21p"/>
    <property type="match status" value="1"/>
</dbReference>
<evidence type="ECO:0000313" key="9">
    <source>
        <dbReference type="Proteomes" id="UP000596035"/>
    </source>
</evidence>
<evidence type="ECO:0000256" key="1">
    <source>
        <dbReference type="ARBA" id="ARBA00008563"/>
    </source>
</evidence>
<organism evidence="7 9">
    <name type="scientific">Acutalibacter muris</name>
    <dbReference type="NCBI Taxonomy" id="1796620"/>
    <lineage>
        <taxon>Bacteria</taxon>
        <taxon>Bacillati</taxon>
        <taxon>Bacillota</taxon>
        <taxon>Clostridia</taxon>
        <taxon>Eubacteriales</taxon>
        <taxon>Acutalibacteraceae</taxon>
        <taxon>Acutalibacter</taxon>
    </lineage>
</organism>
<reference evidence="7 9" key="3">
    <citation type="submission" date="2020-11" db="EMBL/GenBank/DDBJ databases">
        <title>Closed and high quality bacterial genomes of the OMM12 community.</title>
        <authorList>
            <person name="Marbouty M."/>
            <person name="Lamy-Besnier Q."/>
            <person name="Debarbieux L."/>
            <person name="Koszul R."/>
        </authorList>
    </citation>
    <scope>NUCLEOTIDE SEQUENCE [LARGE SCALE GENOMIC DNA]</scope>
    <source>
        <strain evidence="7 9">KB18</strain>
    </source>
</reference>
<dbReference type="PANTHER" id="PTHR21349">
    <property type="entry name" value="50S RIBOSOMAL PROTEIN L21"/>
    <property type="match status" value="1"/>
</dbReference>
<reference evidence="8" key="2">
    <citation type="submission" date="2017-05" db="EMBL/GenBank/DDBJ databases">
        <title>Improved OligoMM genomes.</title>
        <authorList>
            <person name="Garzetti D."/>
        </authorList>
    </citation>
    <scope>NUCLEOTIDE SEQUENCE [LARGE SCALE GENOMIC DNA]</scope>
    <source>
        <strain evidence="8">KB18</strain>
    </source>
</reference>
<dbReference type="GO" id="GO:0005737">
    <property type="term" value="C:cytoplasm"/>
    <property type="evidence" value="ECO:0007669"/>
    <property type="project" value="UniProtKB-ARBA"/>
</dbReference>
<dbReference type="NCBIfam" id="TIGR00061">
    <property type="entry name" value="L21"/>
    <property type="match status" value="1"/>
</dbReference>
<sequence length="102" mass="11268">MFAVIETGGKQYKVQYGDVIYVEKLDAEENSTVEFPVVAVFGEGEPKVGAPYVEGATVTGKVVKNGKAKKITVFTYKPKKNSKRKMGHRQPYTKIQIEAVKA</sequence>
<dbReference type="Proteomes" id="UP000596035">
    <property type="component" value="Chromosome"/>
</dbReference>
<protein>
    <recommendedName>
        <fullName evidence="4">Large ribosomal subunit protein bL21</fullName>
    </recommendedName>
</protein>
<dbReference type="GO" id="GO:1990904">
    <property type="term" value="C:ribonucleoprotein complex"/>
    <property type="evidence" value="ECO:0007669"/>
    <property type="project" value="UniProtKB-KW"/>
</dbReference>
<evidence type="ECO:0000313" key="7">
    <source>
        <dbReference type="EMBL" id="QQR28947.1"/>
    </source>
</evidence>